<dbReference type="GO" id="GO:0043093">
    <property type="term" value="P:FtsZ-dependent cytokinesis"/>
    <property type="evidence" value="ECO:0007669"/>
    <property type="project" value="UniProtKB-UniRule"/>
</dbReference>
<keyword evidence="5 7" id="KW-0131">Cell cycle</keyword>
<dbReference type="GO" id="GO:0003924">
    <property type="term" value="F:GTPase activity"/>
    <property type="evidence" value="ECO:0007669"/>
    <property type="project" value="UniProtKB-UniRule"/>
</dbReference>
<comment type="function">
    <text evidence="5 7">Essential cell division protein that forms a contractile ring structure (Z ring) at the future cell division site. The regulation of the ring assembly controls the timing and the location of cell division. One of the functions of the FtsZ ring is to recruit other cell division proteins to the septum to produce a new cell wall between the dividing cells. Binds GTP and shows GTPase activity.</text>
</comment>
<dbReference type="InterPro" id="IPR000158">
    <property type="entry name" value="Cell_div_FtsZ"/>
</dbReference>
<feature type="region of interest" description="Disordered" evidence="8">
    <location>
        <begin position="331"/>
        <end position="488"/>
    </location>
</feature>
<reference evidence="11 12" key="1">
    <citation type="journal article" date="2014" name="Antonie Van Leeuwenhoek">
        <title>Hyphomonas beringensis sp. nov. and Hyphomonas chukchiensis sp. nov., isolated from surface seawater of the Bering Sea and Chukchi Sea.</title>
        <authorList>
            <person name="Li C."/>
            <person name="Lai Q."/>
            <person name="Li G."/>
            <person name="Dong C."/>
            <person name="Wang J."/>
            <person name="Liao Y."/>
            <person name="Shao Z."/>
        </authorList>
    </citation>
    <scope>NUCLEOTIDE SEQUENCE [LARGE SCALE GENOMIC DNA]</scope>
    <source>
        <strain evidence="11 12">VP2</strain>
    </source>
</reference>
<dbReference type="RefSeq" id="WP_035582894.1">
    <property type="nucleotide sequence ID" value="NZ_ARYJ01000008.1"/>
</dbReference>
<dbReference type="GO" id="GO:0000917">
    <property type="term" value="P:division septum assembly"/>
    <property type="evidence" value="ECO:0007669"/>
    <property type="project" value="UniProtKB-KW"/>
</dbReference>
<dbReference type="InterPro" id="IPR008280">
    <property type="entry name" value="Tub_FtsZ_C"/>
</dbReference>
<evidence type="ECO:0000259" key="9">
    <source>
        <dbReference type="SMART" id="SM00864"/>
    </source>
</evidence>
<keyword evidence="4 5" id="KW-0342">GTP-binding</keyword>
<evidence type="ECO:0000313" key="11">
    <source>
        <dbReference type="EMBL" id="KCZ87397.1"/>
    </source>
</evidence>
<evidence type="ECO:0000313" key="12">
    <source>
        <dbReference type="Proteomes" id="UP000024816"/>
    </source>
</evidence>
<evidence type="ECO:0000256" key="4">
    <source>
        <dbReference type="ARBA" id="ARBA00023134"/>
    </source>
</evidence>
<dbReference type="GO" id="GO:0032153">
    <property type="term" value="C:cell division site"/>
    <property type="evidence" value="ECO:0007669"/>
    <property type="project" value="UniProtKB-UniRule"/>
</dbReference>
<dbReference type="FunFam" id="3.30.1330.20:FF:000011">
    <property type="entry name" value="Cell division protein FtsZ"/>
    <property type="match status" value="1"/>
</dbReference>
<evidence type="ECO:0000256" key="3">
    <source>
        <dbReference type="ARBA" id="ARBA00022741"/>
    </source>
</evidence>
<keyword evidence="12" id="KW-1185">Reference proteome</keyword>
<dbReference type="PROSITE" id="PS01134">
    <property type="entry name" value="FTSZ_1"/>
    <property type="match status" value="1"/>
</dbReference>
<dbReference type="PANTHER" id="PTHR30314">
    <property type="entry name" value="CELL DIVISION PROTEIN FTSZ-RELATED"/>
    <property type="match status" value="1"/>
</dbReference>
<dbReference type="InterPro" id="IPR003008">
    <property type="entry name" value="Tubulin_FtsZ_GTPase"/>
</dbReference>
<dbReference type="InterPro" id="IPR045061">
    <property type="entry name" value="FtsZ/CetZ"/>
</dbReference>
<evidence type="ECO:0000256" key="8">
    <source>
        <dbReference type="SAM" id="MobiDB-lite"/>
    </source>
</evidence>
<evidence type="ECO:0000256" key="7">
    <source>
        <dbReference type="RuleBase" id="RU000631"/>
    </source>
</evidence>
<dbReference type="Gene3D" id="3.30.1330.20">
    <property type="entry name" value="Tubulin/FtsZ, C-terminal domain"/>
    <property type="match status" value="1"/>
</dbReference>
<feature type="compositionally biased region" description="Basic and acidic residues" evidence="8">
    <location>
        <begin position="389"/>
        <end position="400"/>
    </location>
</feature>
<dbReference type="STRING" id="1280952.HJA_12695"/>
<dbReference type="NCBIfam" id="TIGR00065">
    <property type="entry name" value="ftsZ"/>
    <property type="match status" value="1"/>
</dbReference>
<sequence length="488" mass="51850">MNYELKPRILVFGVGGAGGNAVDNMIEANLQGVEFIAANTDAQALSRSKADTRIQLGPVTTSGLGAGARPEIGEKAAEESIDEIKQHLEGAHMVFIAAGMGGGTGTGAAPVIARAAREMEILTVAVVTKPFGFEGNRRMHVAESGLDLIRSHVDTMIVVPNQNLFRIANDRTTFAEAFRMADDVLYSGVRGITDLMVMPGLINLDFADVSSIMHGMGTAMMGMGEATGENRALEAARQAIDNPLLDDISMKGAKGVLINITGGYDMTLFELDEAANEIRREVDTDANIILGSAFDTELEGRLRVSVIAAGVEANFAAQPAVEQETVRQPIAAPVQDPEPEIEAEAETAEPAETDMEEVPAETPAPAADQDRPTIVTHRSTPAEAEADADTAHQEETHYEGAEGDEEVSADSVFSARRDTPVADKPKAEQGGSGFANLFGWRRNTPQGENDDAAEPAPIVSSPDDHPEPAPFDDADLEIPAFLRRSANH</sequence>
<dbReference type="PATRIC" id="fig|1280952.3.peg.2539"/>
<feature type="domain" description="Tubulin/FtsZ GTPase" evidence="9">
    <location>
        <begin position="8"/>
        <end position="200"/>
    </location>
</feature>
<dbReference type="AlphaFoldDB" id="A0A059F9X2"/>
<feature type="binding site" evidence="5">
    <location>
        <begin position="103"/>
        <end position="105"/>
    </location>
    <ligand>
        <name>GTP</name>
        <dbReference type="ChEBI" id="CHEBI:37565"/>
    </ligand>
</feature>
<evidence type="ECO:0000259" key="10">
    <source>
        <dbReference type="SMART" id="SM00865"/>
    </source>
</evidence>
<comment type="subcellular location">
    <subcellularLocation>
        <location evidence="5">Cytoplasm</location>
    </subcellularLocation>
    <text evidence="5">Assembles at midcell at the inner surface of the cytoplasmic membrane.</text>
</comment>
<keyword evidence="3 5" id="KW-0547">Nucleotide-binding</keyword>
<feature type="binding site" evidence="5">
    <location>
        <position position="138"/>
    </location>
    <ligand>
        <name>GTP</name>
        <dbReference type="ChEBI" id="CHEBI:37565"/>
    </ligand>
</feature>
<feature type="domain" description="Tubulin/FtsZ 2-layer sandwich" evidence="10">
    <location>
        <begin position="202"/>
        <end position="320"/>
    </location>
</feature>
<evidence type="ECO:0000256" key="2">
    <source>
        <dbReference type="ARBA" id="ARBA00022490"/>
    </source>
</evidence>
<comment type="subunit">
    <text evidence="5">Homodimer. Polymerizes to form a dynamic ring structure in a strictly GTP-dependent manner. Interacts directly with several other division proteins.</text>
</comment>
<keyword evidence="2 5" id="KW-0963">Cytoplasm</keyword>
<dbReference type="EMBL" id="ARYJ01000008">
    <property type="protein sequence ID" value="KCZ87397.1"/>
    <property type="molecule type" value="Genomic_DNA"/>
</dbReference>
<comment type="similarity">
    <text evidence="1 5 7">Belongs to the FtsZ family.</text>
</comment>
<dbReference type="InterPro" id="IPR020805">
    <property type="entry name" value="Cell_div_FtsZ_CS"/>
</dbReference>
<comment type="caution">
    <text evidence="11">The sequence shown here is derived from an EMBL/GenBank/DDBJ whole genome shotgun (WGS) entry which is preliminary data.</text>
</comment>
<dbReference type="PRINTS" id="PR00423">
    <property type="entry name" value="CELLDVISFTSZ"/>
</dbReference>
<name>A0A059F9X2_9PROT</name>
<dbReference type="GO" id="GO:0051258">
    <property type="term" value="P:protein polymerization"/>
    <property type="evidence" value="ECO:0007669"/>
    <property type="project" value="UniProtKB-UniRule"/>
</dbReference>
<dbReference type="FunFam" id="3.40.50.1440:FF:000001">
    <property type="entry name" value="Cell division protein FtsZ"/>
    <property type="match status" value="1"/>
</dbReference>
<gene>
    <name evidence="5" type="primary">ftsZ</name>
    <name evidence="11" type="ORF">HJA_12695</name>
</gene>
<proteinExistence type="inferred from homology"/>
<dbReference type="SMART" id="SM00865">
    <property type="entry name" value="Tubulin_C"/>
    <property type="match status" value="1"/>
</dbReference>
<evidence type="ECO:0000256" key="6">
    <source>
        <dbReference type="NCBIfam" id="TIGR00065"/>
    </source>
</evidence>
<feature type="binding site" evidence="5">
    <location>
        <position position="134"/>
    </location>
    <ligand>
        <name>GTP</name>
        <dbReference type="ChEBI" id="CHEBI:37565"/>
    </ligand>
</feature>
<dbReference type="Pfam" id="PF12327">
    <property type="entry name" value="FtsZ_C"/>
    <property type="match status" value="1"/>
</dbReference>
<evidence type="ECO:0000256" key="5">
    <source>
        <dbReference type="HAMAP-Rule" id="MF_00909"/>
    </source>
</evidence>
<organism evidence="11 12">
    <name type="scientific">Hyphomonas jannaschiana VP2</name>
    <dbReference type="NCBI Taxonomy" id="1280952"/>
    <lineage>
        <taxon>Bacteria</taxon>
        <taxon>Pseudomonadati</taxon>
        <taxon>Pseudomonadota</taxon>
        <taxon>Alphaproteobacteria</taxon>
        <taxon>Hyphomonadales</taxon>
        <taxon>Hyphomonadaceae</taxon>
        <taxon>Hyphomonas</taxon>
    </lineage>
</organism>
<dbReference type="eggNOG" id="COG0206">
    <property type="taxonomic scope" value="Bacteria"/>
</dbReference>
<dbReference type="Pfam" id="PF00091">
    <property type="entry name" value="Tubulin"/>
    <property type="match status" value="1"/>
</dbReference>
<dbReference type="InterPro" id="IPR037103">
    <property type="entry name" value="Tubulin/FtsZ-like_C"/>
</dbReference>
<dbReference type="GO" id="GO:0005737">
    <property type="term" value="C:cytoplasm"/>
    <property type="evidence" value="ECO:0007669"/>
    <property type="project" value="UniProtKB-SubCell"/>
</dbReference>
<feature type="binding site" evidence="5">
    <location>
        <begin position="16"/>
        <end position="20"/>
    </location>
    <ligand>
        <name>GTP</name>
        <dbReference type="ChEBI" id="CHEBI:37565"/>
    </ligand>
</feature>
<protein>
    <recommendedName>
        <fullName evidence="5 6">Cell division protein FtsZ</fullName>
    </recommendedName>
</protein>
<accession>A0A059F9X2</accession>
<feature type="compositionally biased region" description="Acidic residues" evidence="8">
    <location>
        <begin position="337"/>
        <end position="359"/>
    </location>
</feature>
<dbReference type="SMART" id="SM00864">
    <property type="entry name" value="Tubulin"/>
    <property type="match status" value="1"/>
</dbReference>
<dbReference type="Proteomes" id="UP000024816">
    <property type="component" value="Unassembled WGS sequence"/>
</dbReference>
<feature type="compositionally biased region" description="Basic and acidic residues" evidence="8">
    <location>
        <begin position="415"/>
        <end position="427"/>
    </location>
</feature>
<keyword evidence="5 7" id="KW-0717">Septation</keyword>
<dbReference type="PANTHER" id="PTHR30314:SF3">
    <property type="entry name" value="MITOCHONDRIAL DIVISION PROTEIN FSZA"/>
    <property type="match status" value="1"/>
</dbReference>
<dbReference type="CDD" id="cd02201">
    <property type="entry name" value="FtsZ_type1"/>
    <property type="match status" value="1"/>
</dbReference>
<dbReference type="SUPFAM" id="SSF52490">
    <property type="entry name" value="Tubulin nucleotide-binding domain-like"/>
    <property type="match status" value="1"/>
</dbReference>
<feature type="binding site" evidence="5">
    <location>
        <position position="182"/>
    </location>
    <ligand>
        <name>GTP</name>
        <dbReference type="ChEBI" id="CHEBI:37565"/>
    </ligand>
</feature>
<dbReference type="InterPro" id="IPR036525">
    <property type="entry name" value="Tubulin/FtsZ_GTPase_sf"/>
</dbReference>
<evidence type="ECO:0000256" key="1">
    <source>
        <dbReference type="ARBA" id="ARBA00009690"/>
    </source>
</evidence>
<dbReference type="OrthoDB" id="9813375at2"/>
<dbReference type="PROSITE" id="PS01135">
    <property type="entry name" value="FTSZ_2"/>
    <property type="match status" value="1"/>
</dbReference>
<keyword evidence="5 7" id="KW-0132">Cell division</keyword>
<dbReference type="HAMAP" id="MF_00909">
    <property type="entry name" value="FtsZ"/>
    <property type="match status" value="1"/>
</dbReference>
<dbReference type="InterPro" id="IPR024757">
    <property type="entry name" value="FtsZ_C"/>
</dbReference>
<dbReference type="GO" id="GO:0005525">
    <property type="term" value="F:GTP binding"/>
    <property type="evidence" value="ECO:0007669"/>
    <property type="project" value="UniProtKB-UniRule"/>
</dbReference>
<dbReference type="Gene3D" id="3.40.50.1440">
    <property type="entry name" value="Tubulin/FtsZ, GTPase domain"/>
    <property type="match status" value="1"/>
</dbReference>
<dbReference type="SUPFAM" id="SSF55307">
    <property type="entry name" value="Tubulin C-terminal domain-like"/>
    <property type="match status" value="1"/>
</dbReference>
<dbReference type="InterPro" id="IPR018316">
    <property type="entry name" value="Tubulin/FtsZ_2-layer-sand-dom"/>
</dbReference>